<keyword evidence="1" id="KW-1133">Transmembrane helix</keyword>
<evidence type="ECO:0000313" key="3">
    <source>
        <dbReference type="Proteomes" id="UP000318741"/>
    </source>
</evidence>
<dbReference type="KEGG" id="acaf:CA12_21990"/>
<dbReference type="AlphaFoldDB" id="A0A517P9P8"/>
<dbReference type="RefSeq" id="WP_145358976.1">
    <property type="nucleotide sequence ID" value="NZ_CP036265.1"/>
</dbReference>
<feature type="transmembrane region" description="Helical" evidence="1">
    <location>
        <begin position="34"/>
        <end position="55"/>
    </location>
</feature>
<dbReference type="Proteomes" id="UP000318741">
    <property type="component" value="Chromosome"/>
</dbReference>
<evidence type="ECO:0008006" key="4">
    <source>
        <dbReference type="Google" id="ProtNLM"/>
    </source>
</evidence>
<feature type="transmembrane region" description="Helical" evidence="1">
    <location>
        <begin position="6"/>
        <end position="27"/>
    </location>
</feature>
<name>A0A517P9P8_9PLAN</name>
<gene>
    <name evidence="2" type="ORF">CA12_21990</name>
</gene>
<keyword evidence="1" id="KW-0472">Membrane</keyword>
<keyword evidence="1" id="KW-0812">Transmembrane</keyword>
<reference evidence="2 3" key="1">
    <citation type="submission" date="2019-02" db="EMBL/GenBank/DDBJ databases">
        <title>Deep-cultivation of Planctomycetes and their phenomic and genomic characterization uncovers novel biology.</title>
        <authorList>
            <person name="Wiegand S."/>
            <person name="Jogler M."/>
            <person name="Boedeker C."/>
            <person name="Pinto D."/>
            <person name="Vollmers J."/>
            <person name="Rivas-Marin E."/>
            <person name="Kohn T."/>
            <person name="Peeters S.H."/>
            <person name="Heuer A."/>
            <person name="Rast P."/>
            <person name="Oberbeckmann S."/>
            <person name="Bunk B."/>
            <person name="Jeske O."/>
            <person name="Meyerdierks A."/>
            <person name="Storesund J.E."/>
            <person name="Kallscheuer N."/>
            <person name="Luecker S."/>
            <person name="Lage O.M."/>
            <person name="Pohl T."/>
            <person name="Merkel B.J."/>
            <person name="Hornburger P."/>
            <person name="Mueller R.-W."/>
            <person name="Bruemmer F."/>
            <person name="Labrenz M."/>
            <person name="Spormann A.M."/>
            <person name="Op den Camp H."/>
            <person name="Overmann J."/>
            <person name="Amann R."/>
            <person name="Jetten M.S.M."/>
            <person name="Mascher T."/>
            <person name="Medema M.H."/>
            <person name="Devos D.P."/>
            <person name="Kaster A.-K."/>
            <person name="Ovreas L."/>
            <person name="Rohde M."/>
            <person name="Galperin M.Y."/>
            <person name="Jogler C."/>
        </authorList>
    </citation>
    <scope>NUCLEOTIDE SEQUENCE [LARGE SCALE GENOMIC DNA]</scope>
    <source>
        <strain evidence="2 3">CA12</strain>
    </source>
</reference>
<evidence type="ECO:0000256" key="1">
    <source>
        <dbReference type="SAM" id="Phobius"/>
    </source>
</evidence>
<organism evidence="2 3">
    <name type="scientific">Alienimonas californiensis</name>
    <dbReference type="NCBI Taxonomy" id="2527989"/>
    <lineage>
        <taxon>Bacteria</taxon>
        <taxon>Pseudomonadati</taxon>
        <taxon>Planctomycetota</taxon>
        <taxon>Planctomycetia</taxon>
        <taxon>Planctomycetales</taxon>
        <taxon>Planctomycetaceae</taxon>
        <taxon>Alienimonas</taxon>
    </lineage>
</organism>
<accession>A0A517P9P8</accession>
<dbReference type="Gene3D" id="3.10.450.50">
    <property type="match status" value="1"/>
</dbReference>
<keyword evidence="3" id="KW-1185">Reference proteome</keyword>
<dbReference type="InterPro" id="IPR032710">
    <property type="entry name" value="NTF2-like_dom_sf"/>
</dbReference>
<dbReference type="SUPFAM" id="SSF54427">
    <property type="entry name" value="NTF2-like"/>
    <property type="match status" value="1"/>
</dbReference>
<evidence type="ECO:0000313" key="2">
    <source>
        <dbReference type="EMBL" id="QDT16101.1"/>
    </source>
</evidence>
<proteinExistence type="predicted"/>
<protein>
    <recommendedName>
        <fullName evidence="4">DUF4440 domain-containing protein</fullName>
    </recommendedName>
</protein>
<dbReference type="EMBL" id="CP036265">
    <property type="protein sequence ID" value="QDT16101.1"/>
    <property type="molecule type" value="Genomic_DNA"/>
</dbReference>
<dbReference type="OrthoDB" id="214920at2"/>
<sequence length="183" mass="19912">MWLVSYLQPLWIAFGVATIACAGWAVISGRAKYLAVAGVCLLLGAATFGADWYVVTEAEKVEAHIDELAAAAVAGDTEKVLSFLSPTAVLPRTSVAFGFNLVTIEDDLRLTDRSTEVTANDTQALSDFRANGTVRVPQLAGASKHFATKWQLVWRKEAGEWKITEVRRFNPITGEPIGLLDRM</sequence>